<comment type="caution">
    <text evidence="1">The sequence shown here is derived from an EMBL/GenBank/DDBJ whole genome shotgun (WGS) entry which is preliminary data.</text>
</comment>
<dbReference type="AlphaFoldDB" id="U2F8R2"/>
<proteinExistence type="predicted"/>
<dbReference type="Proteomes" id="UP000003861">
    <property type="component" value="Unassembled WGS sequence"/>
</dbReference>
<organism evidence="1 2">
    <name type="scientific">Halorhabdus tiamatea SARL4B</name>
    <dbReference type="NCBI Taxonomy" id="1033806"/>
    <lineage>
        <taxon>Archaea</taxon>
        <taxon>Methanobacteriati</taxon>
        <taxon>Methanobacteriota</taxon>
        <taxon>Stenosarchaea group</taxon>
        <taxon>Halobacteria</taxon>
        <taxon>Halobacteriales</taxon>
        <taxon>Haloarculaceae</taxon>
        <taxon>Halorhabdus</taxon>
    </lineage>
</organism>
<evidence type="ECO:0000313" key="2">
    <source>
        <dbReference type="Proteomes" id="UP000003861"/>
    </source>
</evidence>
<dbReference type="EMBL" id="AFNT02000050">
    <property type="protein sequence ID" value="ERJ04924.1"/>
    <property type="molecule type" value="Genomic_DNA"/>
</dbReference>
<gene>
    <name evidence="1" type="primary">sojC1</name>
    <name evidence="1" type="ORF">HLRTI_003099</name>
</gene>
<protein>
    <submittedName>
        <fullName evidence="1">SojC protein</fullName>
    </submittedName>
</protein>
<name>U2F8R2_9EURY</name>
<reference evidence="1 2" key="1">
    <citation type="journal article" date="2011" name="J. Bacteriol.">
        <title>Genome sequence of Halorhabdus tiamatea, the first archaeon isolated from a deep-sea anoxic brine lake.</title>
        <authorList>
            <person name="Antunes A."/>
            <person name="Alam I."/>
            <person name="Bajic V.B."/>
            <person name="Stingl U."/>
        </authorList>
    </citation>
    <scope>NUCLEOTIDE SEQUENCE [LARGE SCALE GENOMIC DNA]</scope>
    <source>
        <strain evidence="1 2">SARL4B</strain>
    </source>
</reference>
<reference evidence="1 2" key="2">
    <citation type="journal article" date="2013" name="PLoS ONE">
        <title>INDIGO - INtegrated Data Warehouse of MIcrobial GenOmes with Examples from the Red Sea Extremophiles.</title>
        <authorList>
            <person name="Alam I."/>
            <person name="Antunes A."/>
            <person name="Kamau A.A."/>
            <person name="Ba Alawi W."/>
            <person name="Kalkatawi M."/>
            <person name="Stingl U."/>
            <person name="Bajic V.B."/>
        </authorList>
    </citation>
    <scope>NUCLEOTIDE SEQUENCE [LARGE SCALE GENOMIC DNA]</scope>
    <source>
        <strain evidence="1 2">SARL4B</strain>
    </source>
</reference>
<evidence type="ECO:0000313" key="1">
    <source>
        <dbReference type="EMBL" id="ERJ04924.1"/>
    </source>
</evidence>
<accession>U2F8R2</accession>
<sequence length="35" mass="3916">MASEPLLDYDPDCDQLQCFDELAHIVEAGEVVRHG</sequence>